<feature type="non-terminal residue" evidence="2">
    <location>
        <position position="1"/>
    </location>
</feature>
<dbReference type="EMBL" id="CAJOBE010019411">
    <property type="protein sequence ID" value="CAF4228712.1"/>
    <property type="molecule type" value="Genomic_DNA"/>
</dbReference>
<organism evidence="2 3">
    <name type="scientific">Rotaria sordida</name>
    <dbReference type="NCBI Taxonomy" id="392033"/>
    <lineage>
        <taxon>Eukaryota</taxon>
        <taxon>Metazoa</taxon>
        <taxon>Spiralia</taxon>
        <taxon>Gnathifera</taxon>
        <taxon>Rotifera</taxon>
        <taxon>Eurotatoria</taxon>
        <taxon>Bdelloidea</taxon>
        <taxon>Philodinida</taxon>
        <taxon>Philodinidae</taxon>
        <taxon>Rotaria</taxon>
    </lineage>
</organism>
<feature type="domain" description="Mediator of RNA polymerase II transcription subunit 16 central helical bridge" evidence="1">
    <location>
        <begin position="46"/>
        <end position="235"/>
    </location>
</feature>
<evidence type="ECO:0000313" key="2">
    <source>
        <dbReference type="EMBL" id="CAF4228712.1"/>
    </source>
</evidence>
<evidence type="ECO:0000259" key="1">
    <source>
        <dbReference type="Pfam" id="PF20718"/>
    </source>
</evidence>
<dbReference type="Proteomes" id="UP000663874">
    <property type="component" value="Unassembled WGS sequence"/>
</dbReference>
<proteinExistence type="predicted"/>
<name>A0A820DBJ8_9BILA</name>
<accession>A0A820DBJ8</accession>
<sequence>LCCVGFTQNGNIALLRTICLNDTLSSSMLNILIHLFEQYIVEIFCPCDIWDILCIIPNNSIINQLIDRLVINYEVQTLEFKRLYFIRLKECLYHLHRLARPFTKDSCEHLISLLIYHVLLVVRDYLRLFIYEPTNRNFVDAAQEILQQTTFIQNIDIKRIKYLGDQTIINETNTIDPNHYQLISFTLLINWVCDIIFYFIGYLQSQQISSWLTCQNLFTDSKQLQWLREFIIYIYILNKMNKIPCSKIAHLQLFSQQQTTNSNEQKDIFKDIYLSLTKFSHKIEGKNG</sequence>
<dbReference type="Pfam" id="PF20718">
    <property type="entry name" value="Med16_bridge"/>
    <property type="match status" value="1"/>
</dbReference>
<dbReference type="InterPro" id="IPR048616">
    <property type="entry name" value="MED16_bridge"/>
</dbReference>
<gene>
    <name evidence="2" type="ORF">FNK824_LOCUS37609</name>
</gene>
<evidence type="ECO:0000313" key="3">
    <source>
        <dbReference type="Proteomes" id="UP000663874"/>
    </source>
</evidence>
<protein>
    <recommendedName>
        <fullName evidence="1">Mediator of RNA polymerase II transcription subunit 16 central helical bridge domain-containing protein</fullName>
    </recommendedName>
</protein>
<dbReference type="AlphaFoldDB" id="A0A820DBJ8"/>
<reference evidence="2" key="1">
    <citation type="submission" date="2021-02" db="EMBL/GenBank/DDBJ databases">
        <authorList>
            <person name="Nowell W R."/>
        </authorList>
    </citation>
    <scope>NUCLEOTIDE SEQUENCE</scope>
</reference>
<comment type="caution">
    <text evidence="2">The sequence shown here is derived from an EMBL/GenBank/DDBJ whole genome shotgun (WGS) entry which is preliminary data.</text>
</comment>